<dbReference type="Proteomes" id="UP000192796">
    <property type="component" value="Unassembled WGS sequence"/>
</dbReference>
<evidence type="ECO:0000313" key="2">
    <source>
        <dbReference type="Proteomes" id="UP000192796"/>
    </source>
</evidence>
<dbReference type="EMBL" id="LVYD01000077">
    <property type="protein sequence ID" value="OQP59548.1"/>
    <property type="molecule type" value="Genomic_DNA"/>
</dbReference>
<name>A0A1V9FMI2_9BACT</name>
<proteinExistence type="predicted"/>
<gene>
    <name evidence="1" type="ORF">A3860_37175</name>
</gene>
<keyword evidence="2" id="KW-1185">Reference proteome</keyword>
<reference evidence="1 2" key="1">
    <citation type="submission" date="2016-03" db="EMBL/GenBank/DDBJ databases">
        <title>Niastella vici sp. nov., isolated from farmland soil.</title>
        <authorList>
            <person name="Chen L."/>
            <person name="Wang D."/>
            <person name="Yang S."/>
            <person name="Wang G."/>
        </authorList>
    </citation>
    <scope>NUCLEOTIDE SEQUENCE [LARGE SCALE GENOMIC DNA]</scope>
    <source>
        <strain evidence="1 2">DJ57</strain>
    </source>
</reference>
<evidence type="ECO:0000313" key="1">
    <source>
        <dbReference type="EMBL" id="OQP59548.1"/>
    </source>
</evidence>
<dbReference type="RefSeq" id="WP_081154652.1">
    <property type="nucleotide sequence ID" value="NZ_LVYD01000077.1"/>
</dbReference>
<protein>
    <submittedName>
        <fullName evidence="1">Uncharacterized protein</fullName>
    </submittedName>
</protein>
<comment type="caution">
    <text evidence="1">The sequence shown here is derived from an EMBL/GenBank/DDBJ whole genome shotgun (WGS) entry which is preliminary data.</text>
</comment>
<accession>A0A1V9FMI2</accession>
<organism evidence="1 2">
    <name type="scientific">Niastella vici</name>
    <dbReference type="NCBI Taxonomy" id="1703345"/>
    <lineage>
        <taxon>Bacteria</taxon>
        <taxon>Pseudomonadati</taxon>
        <taxon>Bacteroidota</taxon>
        <taxon>Chitinophagia</taxon>
        <taxon>Chitinophagales</taxon>
        <taxon>Chitinophagaceae</taxon>
        <taxon>Niastella</taxon>
    </lineage>
</organism>
<dbReference type="AlphaFoldDB" id="A0A1V9FMI2"/>
<sequence>MNLFFLHPAFKNRRDRLNEHPVVHYEPAHNTNEGSEFLDDAIRTEDLPLVYTEESVAAGSPQQLL</sequence>
<dbReference type="OrthoDB" id="680035at2"/>